<dbReference type="AlphaFoldDB" id="A0A1F6MEI8"/>
<proteinExistence type="predicted"/>
<reference evidence="2 3" key="1">
    <citation type="journal article" date="2016" name="Nat. Commun.">
        <title>Thousands of microbial genomes shed light on interconnected biogeochemical processes in an aquifer system.</title>
        <authorList>
            <person name="Anantharaman K."/>
            <person name="Brown C.T."/>
            <person name="Hug L.A."/>
            <person name="Sharon I."/>
            <person name="Castelle C.J."/>
            <person name="Probst A.J."/>
            <person name="Thomas B.C."/>
            <person name="Singh A."/>
            <person name="Wilkins M.J."/>
            <person name="Karaoz U."/>
            <person name="Brodie E.L."/>
            <person name="Williams K.H."/>
            <person name="Hubbard S.S."/>
            <person name="Banfield J.F."/>
        </authorList>
    </citation>
    <scope>NUCLEOTIDE SEQUENCE [LARGE SCALE GENOMIC DNA]</scope>
</reference>
<protein>
    <submittedName>
        <fullName evidence="2">Uncharacterized protein</fullName>
    </submittedName>
</protein>
<sequence>MSARNVIAHATQSLGKVLAHKLSESAERVAIGIFSMRAPSEIQLLAVVFRNLPDNFGERVFTATMLAATPVWLPLIVLSTVLGKEEGRETH</sequence>
<organism evidence="2 3">
    <name type="scientific">Candidatus Magasanikbacteria bacterium RIFCSPHIGHO2_02_FULL_51_14</name>
    <dbReference type="NCBI Taxonomy" id="1798683"/>
    <lineage>
        <taxon>Bacteria</taxon>
        <taxon>Candidatus Magasanikiibacteriota</taxon>
    </lineage>
</organism>
<name>A0A1F6MEI8_9BACT</name>
<comment type="caution">
    <text evidence="2">The sequence shown here is derived from an EMBL/GenBank/DDBJ whole genome shotgun (WGS) entry which is preliminary data.</text>
</comment>
<dbReference type="Proteomes" id="UP000177457">
    <property type="component" value="Unassembled WGS sequence"/>
</dbReference>
<keyword evidence="1" id="KW-0472">Membrane</keyword>
<feature type="transmembrane region" description="Helical" evidence="1">
    <location>
        <begin position="60"/>
        <end position="82"/>
    </location>
</feature>
<evidence type="ECO:0000313" key="2">
    <source>
        <dbReference type="EMBL" id="OGH70049.1"/>
    </source>
</evidence>
<evidence type="ECO:0000256" key="1">
    <source>
        <dbReference type="SAM" id="Phobius"/>
    </source>
</evidence>
<evidence type="ECO:0000313" key="3">
    <source>
        <dbReference type="Proteomes" id="UP000177457"/>
    </source>
</evidence>
<accession>A0A1F6MEI8</accession>
<dbReference type="EMBL" id="MFQE01000056">
    <property type="protein sequence ID" value="OGH70049.1"/>
    <property type="molecule type" value="Genomic_DNA"/>
</dbReference>
<keyword evidence="1" id="KW-1133">Transmembrane helix</keyword>
<gene>
    <name evidence="2" type="ORF">A3C90_02620</name>
</gene>
<keyword evidence="1" id="KW-0812">Transmembrane</keyword>